<dbReference type="RefSeq" id="WP_275633423.1">
    <property type="nucleotide sequence ID" value="NZ_JARGYD010000005.1"/>
</dbReference>
<comment type="caution">
    <text evidence="3">The sequence shown here is derived from an EMBL/GenBank/DDBJ whole genome shotgun (WGS) entry which is preliminary data.</text>
</comment>
<reference evidence="4" key="1">
    <citation type="journal article" date="2019" name="Int. J. Syst. Evol. Microbiol.">
        <title>The Global Catalogue of Microorganisms (GCM) 10K type strain sequencing project: providing services to taxonomists for standard genome sequencing and annotation.</title>
        <authorList>
            <consortium name="The Broad Institute Genomics Platform"/>
            <consortium name="The Broad Institute Genome Sequencing Center for Infectious Disease"/>
            <person name="Wu L."/>
            <person name="Ma J."/>
        </authorList>
    </citation>
    <scope>NUCLEOTIDE SEQUENCE [LARGE SCALE GENOMIC DNA]</scope>
    <source>
        <strain evidence="4">KCTC 52366</strain>
    </source>
</reference>
<evidence type="ECO:0000313" key="3">
    <source>
        <dbReference type="EMBL" id="MFC3142631.1"/>
    </source>
</evidence>
<gene>
    <name evidence="3" type="ORF">ACFOGP_07915</name>
</gene>
<keyword evidence="2" id="KW-0732">Signal</keyword>
<evidence type="ECO:0000256" key="2">
    <source>
        <dbReference type="SAM" id="SignalP"/>
    </source>
</evidence>
<keyword evidence="4" id="KW-1185">Reference proteome</keyword>
<name>A0ABV7GT16_9RHOB</name>
<feature type="signal peptide" evidence="2">
    <location>
        <begin position="1"/>
        <end position="23"/>
    </location>
</feature>
<sequence>MFVKDLTLALGLTLAAFAAPAQAQEGTLWKTVGDWDISVDATIGNGCYALASWNGGTVLRIGRNPERDNFYFLIGNDKWTSLRDDQSYDLEIRFDSRPVWNVSATGLQFNPGETVYLHAQSTKMNFINEFQAALTMSISYNGAEIDSLKLTGSRLAWDEVENCQREQIRVAPRLEDGPLEDPFAVDGQVKNGGSKKRN</sequence>
<accession>A0ABV7GT16</accession>
<feature type="region of interest" description="Disordered" evidence="1">
    <location>
        <begin position="171"/>
        <end position="198"/>
    </location>
</feature>
<proteinExistence type="predicted"/>
<organism evidence="3 4">
    <name type="scientific">Psychromarinibacter halotolerans</name>
    <dbReference type="NCBI Taxonomy" id="1775175"/>
    <lineage>
        <taxon>Bacteria</taxon>
        <taxon>Pseudomonadati</taxon>
        <taxon>Pseudomonadota</taxon>
        <taxon>Alphaproteobacteria</taxon>
        <taxon>Rhodobacterales</taxon>
        <taxon>Paracoccaceae</taxon>
        <taxon>Psychromarinibacter</taxon>
    </lineage>
</organism>
<evidence type="ECO:0000256" key="1">
    <source>
        <dbReference type="SAM" id="MobiDB-lite"/>
    </source>
</evidence>
<dbReference type="Proteomes" id="UP001595632">
    <property type="component" value="Unassembled WGS sequence"/>
</dbReference>
<feature type="chain" id="PRO_5046516254" evidence="2">
    <location>
        <begin position="24"/>
        <end position="198"/>
    </location>
</feature>
<protein>
    <submittedName>
        <fullName evidence="3">Uncharacterized protein</fullName>
    </submittedName>
</protein>
<evidence type="ECO:0000313" key="4">
    <source>
        <dbReference type="Proteomes" id="UP001595632"/>
    </source>
</evidence>
<dbReference type="EMBL" id="JBHRTB010000010">
    <property type="protein sequence ID" value="MFC3142631.1"/>
    <property type="molecule type" value="Genomic_DNA"/>
</dbReference>